<proteinExistence type="predicted"/>
<keyword evidence="3" id="KW-0804">Transcription</keyword>
<dbReference type="SMART" id="SM00419">
    <property type="entry name" value="HTH_CRP"/>
    <property type="match status" value="1"/>
</dbReference>
<dbReference type="InterPro" id="IPR018490">
    <property type="entry name" value="cNMP-bd_dom_sf"/>
</dbReference>
<dbReference type="Gene3D" id="2.60.120.10">
    <property type="entry name" value="Jelly Rolls"/>
    <property type="match status" value="1"/>
</dbReference>
<organism evidence="6 7">
    <name type="scientific">Thermanaerosceptrum fracticalcis</name>
    <dbReference type="NCBI Taxonomy" id="1712410"/>
    <lineage>
        <taxon>Bacteria</taxon>
        <taxon>Bacillati</taxon>
        <taxon>Bacillota</taxon>
        <taxon>Clostridia</taxon>
        <taxon>Eubacteriales</taxon>
        <taxon>Peptococcaceae</taxon>
        <taxon>Thermanaerosceptrum</taxon>
    </lineage>
</organism>
<dbReference type="PROSITE" id="PS50042">
    <property type="entry name" value="CNMP_BINDING_3"/>
    <property type="match status" value="1"/>
</dbReference>
<dbReference type="SUPFAM" id="SSF46785">
    <property type="entry name" value="Winged helix' DNA-binding domain"/>
    <property type="match status" value="1"/>
</dbReference>
<dbReference type="Pfam" id="PF00027">
    <property type="entry name" value="cNMP_binding"/>
    <property type="match status" value="1"/>
</dbReference>
<dbReference type="SMART" id="SM00100">
    <property type="entry name" value="cNMP"/>
    <property type="match status" value="1"/>
</dbReference>
<dbReference type="InterPro" id="IPR014710">
    <property type="entry name" value="RmlC-like_jellyroll"/>
</dbReference>
<dbReference type="PROSITE" id="PS51063">
    <property type="entry name" value="HTH_CRP_2"/>
    <property type="match status" value="1"/>
</dbReference>
<dbReference type="GO" id="GO:0005829">
    <property type="term" value="C:cytosol"/>
    <property type="evidence" value="ECO:0007669"/>
    <property type="project" value="TreeGrafter"/>
</dbReference>
<dbReference type="GO" id="GO:0003700">
    <property type="term" value="F:DNA-binding transcription factor activity"/>
    <property type="evidence" value="ECO:0007669"/>
    <property type="project" value="InterPro"/>
</dbReference>
<dbReference type="EMBL" id="CP045798">
    <property type="protein sequence ID" value="QNB47512.1"/>
    <property type="molecule type" value="Genomic_DNA"/>
</dbReference>
<evidence type="ECO:0000259" key="5">
    <source>
        <dbReference type="PROSITE" id="PS51063"/>
    </source>
</evidence>
<keyword evidence="7" id="KW-1185">Reference proteome</keyword>
<dbReference type="AlphaFoldDB" id="A0A7G6E608"/>
<dbReference type="KEGG" id="tfr:BR63_15210"/>
<dbReference type="OrthoDB" id="9798104at2"/>
<dbReference type="InterPro" id="IPR036390">
    <property type="entry name" value="WH_DNA-bd_sf"/>
</dbReference>
<dbReference type="InterPro" id="IPR050397">
    <property type="entry name" value="Env_Response_Regulators"/>
</dbReference>
<reference evidence="6 7" key="1">
    <citation type="journal article" date="2019" name="Front. Microbiol.">
        <title>Thermoanaerosceptrum fracticalcis gen. nov. sp. nov., a Novel Fumarate-Fermenting Microorganism From a Deep Fractured Carbonate Aquifer of the US Great Basin.</title>
        <authorList>
            <person name="Hamilton-Brehm S.D."/>
            <person name="Stewart L.E."/>
            <person name="Zavarin M."/>
            <person name="Caldwell M."/>
            <person name="Lawson P.A."/>
            <person name="Onstott T.C."/>
            <person name="Grzymski J."/>
            <person name="Neveux I."/>
            <person name="Lollar B.S."/>
            <person name="Russell C.E."/>
            <person name="Moser D.P."/>
        </authorList>
    </citation>
    <scope>NUCLEOTIDE SEQUENCE [LARGE SCALE GENOMIC DNA]</scope>
    <source>
        <strain evidence="6 7">DRI-13</strain>
    </source>
</reference>
<evidence type="ECO:0000256" key="3">
    <source>
        <dbReference type="ARBA" id="ARBA00023163"/>
    </source>
</evidence>
<protein>
    <submittedName>
        <fullName evidence="6">Cyclic nucleotide-binding domain-containing protein</fullName>
    </submittedName>
</protein>
<dbReference type="RefSeq" id="WP_034423469.1">
    <property type="nucleotide sequence ID" value="NZ_CP045798.1"/>
</dbReference>
<dbReference type="GO" id="GO:0003677">
    <property type="term" value="F:DNA binding"/>
    <property type="evidence" value="ECO:0007669"/>
    <property type="project" value="UniProtKB-KW"/>
</dbReference>
<dbReference type="CDD" id="cd00092">
    <property type="entry name" value="HTH_CRP"/>
    <property type="match status" value="1"/>
</dbReference>
<dbReference type="Proteomes" id="UP000515847">
    <property type="component" value="Chromosome"/>
</dbReference>
<sequence length="225" mass="25511">MNDLDYIKKVPIFAELSEKELEMVAKMVKTRKYRKNMFIFTEGEPGEAVYFVKTGKVKISKMVEDGREHVIHIMQQGDIFGEVVLFNGGNYPATSEVIEDAEVGILRNEDLENLMRQNVDIAIDMLKIMSRRLQNASSQIRDLALKDALSRTAGLLLKLSEAFGTETEEGVVINLSLSRQELANMVGLTRETVTRVLSDLKRTKVIETDKNQITILNKRKLICCI</sequence>
<dbReference type="SUPFAM" id="SSF51206">
    <property type="entry name" value="cAMP-binding domain-like"/>
    <property type="match status" value="1"/>
</dbReference>
<dbReference type="InterPro" id="IPR036388">
    <property type="entry name" value="WH-like_DNA-bd_sf"/>
</dbReference>
<evidence type="ECO:0000313" key="7">
    <source>
        <dbReference type="Proteomes" id="UP000515847"/>
    </source>
</evidence>
<dbReference type="InterPro" id="IPR018335">
    <property type="entry name" value="Tscrpt_reg_HTH_Crp-type_CS"/>
</dbReference>
<dbReference type="CDD" id="cd00038">
    <property type="entry name" value="CAP_ED"/>
    <property type="match status" value="1"/>
</dbReference>
<evidence type="ECO:0000313" key="6">
    <source>
        <dbReference type="EMBL" id="QNB47512.1"/>
    </source>
</evidence>
<dbReference type="InterPro" id="IPR000595">
    <property type="entry name" value="cNMP-bd_dom"/>
</dbReference>
<dbReference type="InterPro" id="IPR012318">
    <property type="entry name" value="HTH_CRP"/>
</dbReference>
<dbReference type="PANTHER" id="PTHR24567:SF26">
    <property type="entry name" value="REGULATORY PROTEIN YEIL"/>
    <property type="match status" value="1"/>
</dbReference>
<dbReference type="PROSITE" id="PS00042">
    <property type="entry name" value="HTH_CRP_1"/>
    <property type="match status" value="1"/>
</dbReference>
<evidence type="ECO:0000256" key="2">
    <source>
        <dbReference type="ARBA" id="ARBA00023125"/>
    </source>
</evidence>
<dbReference type="PANTHER" id="PTHR24567">
    <property type="entry name" value="CRP FAMILY TRANSCRIPTIONAL REGULATORY PROTEIN"/>
    <property type="match status" value="1"/>
</dbReference>
<keyword evidence="2" id="KW-0238">DNA-binding</keyword>
<gene>
    <name evidence="6" type="ORF">BR63_15210</name>
</gene>
<dbReference type="Pfam" id="PF13545">
    <property type="entry name" value="HTH_Crp_2"/>
    <property type="match status" value="1"/>
</dbReference>
<name>A0A7G6E608_THEFR</name>
<dbReference type="Gene3D" id="1.10.10.10">
    <property type="entry name" value="Winged helix-like DNA-binding domain superfamily/Winged helix DNA-binding domain"/>
    <property type="match status" value="1"/>
</dbReference>
<accession>A0A7G6E608</accession>
<evidence type="ECO:0000256" key="1">
    <source>
        <dbReference type="ARBA" id="ARBA00023015"/>
    </source>
</evidence>
<feature type="domain" description="Cyclic nucleotide-binding" evidence="4">
    <location>
        <begin position="12"/>
        <end position="132"/>
    </location>
</feature>
<keyword evidence="1" id="KW-0805">Transcription regulation</keyword>
<evidence type="ECO:0000259" key="4">
    <source>
        <dbReference type="PROSITE" id="PS50042"/>
    </source>
</evidence>
<dbReference type="PRINTS" id="PR00034">
    <property type="entry name" value="HTHCRP"/>
</dbReference>
<feature type="domain" description="HTH crp-type" evidence="5">
    <location>
        <begin position="146"/>
        <end position="219"/>
    </location>
</feature>